<dbReference type="AlphaFoldDB" id="A0AAD5U5S1"/>
<dbReference type="InterPro" id="IPR055347">
    <property type="entry name" value="UTP6_N"/>
</dbReference>
<organism evidence="7 8">
    <name type="scientific">Clydaea vesicula</name>
    <dbReference type="NCBI Taxonomy" id="447962"/>
    <lineage>
        <taxon>Eukaryota</taxon>
        <taxon>Fungi</taxon>
        <taxon>Fungi incertae sedis</taxon>
        <taxon>Chytridiomycota</taxon>
        <taxon>Chytridiomycota incertae sedis</taxon>
        <taxon>Chytridiomycetes</taxon>
        <taxon>Lobulomycetales</taxon>
        <taxon>Lobulomycetaceae</taxon>
        <taxon>Clydaea</taxon>
    </lineage>
</organism>
<dbReference type="GO" id="GO:0032040">
    <property type="term" value="C:small-subunit processome"/>
    <property type="evidence" value="ECO:0007669"/>
    <property type="project" value="TreeGrafter"/>
</dbReference>
<evidence type="ECO:0000259" key="6">
    <source>
        <dbReference type="Pfam" id="PF08640"/>
    </source>
</evidence>
<dbReference type="Pfam" id="PF08640">
    <property type="entry name" value="U3_assoc_6"/>
    <property type="match status" value="1"/>
</dbReference>
<keyword evidence="4" id="KW-0677">Repeat</keyword>
<dbReference type="InterPro" id="IPR003107">
    <property type="entry name" value="HAT"/>
</dbReference>
<dbReference type="SMART" id="SM00386">
    <property type="entry name" value="HAT"/>
    <property type="match status" value="4"/>
</dbReference>
<dbReference type="Gene3D" id="1.25.40.10">
    <property type="entry name" value="Tetratricopeptide repeat domain"/>
    <property type="match status" value="1"/>
</dbReference>
<evidence type="ECO:0000313" key="8">
    <source>
        <dbReference type="Proteomes" id="UP001211065"/>
    </source>
</evidence>
<dbReference type="GO" id="GO:0000462">
    <property type="term" value="P:maturation of SSU-rRNA from tricistronic rRNA transcript (SSU-rRNA, 5.8S rRNA, LSU-rRNA)"/>
    <property type="evidence" value="ECO:0007669"/>
    <property type="project" value="InterPro"/>
</dbReference>
<dbReference type="InterPro" id="IPR013949">
    <property type="entry name" value="Utp6"/>
</dbReference>
<evidence type="ECO:0000256" key="1">
    <source>
        <dbReference type="ARBA" id="ARBA00004604"/>
    </source>
</evidence>
<dbReference type="PANTHER" id="PTHR23271">
    <property type="entry name" value="HEPATOCELLULAR CARCINOMA-ASSOCIATED ANTIGEN 66"/>
    <property type="match status" value="1"/>
</dbReference>
<dbReference type="EMBL" id="JADGJW010000189">
    <property type="protein sequence ID" value="KAJ3222156.1"/>
    <property type="molecule type" value="Genomic_DNA"/>
</dbReference>
<keyword evidence="5" id="KW-0539">Nucleus</keyword>
<proteinExistence type="inferred from homology"/>
<evidence type="ECO:0000256" key="5">
    <source>
        <dbReference type="ARBA" id="ARBA00023242"/>
    </source>
</evidence>
<comment type="caution">
    <text evidence="7">The sequence shown here is derived from an EMBL/GenBank/DDBJ whole genome shotgun (WGS) entry which is preliminary data.</text>
</comment>
<reference evidence="7" key="1">
    <citation type="submission" date="2020-05" db="EMBL/GenBank/DDBJ databases">
        <title>Phylogenomic resolution of chytrid fungi.</title>
        <authorList>
            <person name="Stajich J.E."/>
            <person name="Amses K."/>
            <person name="Simmons R."/>
            <person name="Seto K."/>
            <person name="Myers J."/>
            <person name="Bonds A."/>
            <person name="Quandt C.A."/>
            <person name="Barry K."/>
            <person name="Liu P."/>
            <person name="Grigoriev I."/>
            <person name="Longcore J.E."/>
            <person name="James T.Y."/>
        </authorList>
    </citation>
    <scope>NUCLEOTIDE SEQUENCE</scope>
    <source>
        <strain evidence="7">JEL0476</strain>
    </source>
</reference>
<dbReference type="GO" id="GO:0034388">
    <property type="term" value="C:Pwp2p-containing subcomplex of 90S preribosome"/>
    <property type="evidence" value="ECO:0007669"/>
    <property type="project" value="TreeGrafter"/>
</dbReference>
<feature type="domain" description="U3 small nucleolar RNA-associated protein 6 N-terminal" evidence="6">
    <location>
        <begin position="9"/>
        <end position="94"/>
    </location>
</feature>
<evidence type="ECO:0000256" key="4">
    <source>
        <dbReference type="ARBA" id="ARBA00022737"/>
    </source>
</evidence>
<name>A0AAD5U5S1_9FUNG</name>
<evidence type="ECO:0000256" key="2">
    <source>
        <dbReference type="ARBA" id="ARBA00010734"/>
    </source>
</evidence>
<dbReference type="InterPro" id="IPR011990">
    <property type="entry name" value="TPR-like_helical_dom_sf"/>
</dbReference>
<comment type="similarity">
    <text evidence="2">Belongs to the UTP6 family.</text>
</comment>
<evidence type="ECO:0000256" key="3">
    <source>
        <dbReference type="ARBA" id="ARBA00022552"/>
    </source>
</evidence>
<keyword evidence="3" id="KW-0698">rRNA processing</keyword>
<keyword evidence="8" id="KW-1185">Reference proteome</keyword>
<protein>
    <submittedName>
        <fullName evidence="7">U3 snoRNP protein</fullName>
    </submittedName>
</protein>
<comment type="subcellular location">
    <subcellularLocation>
        <location evidence="1">Nucleus</location>
        <location evidence="1">Nucleolus</location>
    </subcellularLocation>
</comment>
<dbReference type="GO" id="GO:0030515">
    <property type="term" value="F:snoRNA binding"/>
    <property type="evidence" value="ECO:0007669"/>
    <property type="project" value="InterPro"/>
</dbReference>
<evidence type="ECO:0000313" key="7">
    <source>
        <dbReference type="EMBL" id="KAJ3222156.1"/>
    </source>
</evidence>
<dbReference type="PANTHER" id="PTHR23271:SF1">
    <property type="entry name" value="U3 SMALL NUCLEOLAR RNA-ASSOCIATED PROTEIN 6 HOMOLOG"/>
    <property type="match status" value="1"/>
</dbReference>
<sequence length="622" mass="73987">MSESVHFYLEQMLPELEDLQERGIFNRVEVKQIVKARTNFEYAVHRRTQLKSDYLKYIQHEVNVEQLRRKRKLRLGLDIQGEKGTVSDFSIIKRIHGLYKRCLQRFGMDVDLWVQYFDFCKSIKSGNSLSQNFAKAIQLHPNKPIFWIMASKFEFEENNNVNSARILLQRSLRINPDSKKLWLEYFKLELLFCEKILERRSVLFDTKKIDHNDIDLDEDQHVNLPTLEEEKGLNKSDLEKDVSKVEAKNVDDKFSKSLKVLRSLEIPRIVYRQAIKAIPNDLQFRLDFLNIYTEYHKDSVAAREEIYESLLNDFPQNAKAMAAIAQKYLVEVSAVNNVTYIDLLKKCITEFNKFAEILKTDEIWDEFVFFLYKQSDICEDKNIKTYLDILIKKCFDTAVQLGNISENLILKKLEKENDLKEKEAILEAITFHPKHKNNNLLWKLRLKNFLSLNENKTVEWKNKAKKMFEICFKNLNKENLDKILNVYFTFLEISYQNKLLSERDIDSEFHRILQTFGLKKSQEADFVIKYLEYKLNNLTDCNTIHEIKLILNYKALDIKVYKHLLKIENLKEDLNLELLEFLYSCCLDLEKNLWNEYENFKIKRGDINGAAEIRWKKEKFSA</sequence>
<dbReference type="Proteomes" id="UP001211065">
    <property type="component" value="Unassembled WGS sequence"/>
</dbReference>
<gene>
    <name evidence="7" type="primary">UTP6</name>
    <name evidence="7" type="ORF">HK099_002622</name>
</gene>
<accession>A0AAD5U5S1</accession>
<dbReference type="SUPFAM" id="SSF48452">
    <property type="entry name" value="TPR-like"/>
    <property type="match status" value="1"/>
</dbReference>